<keyword evidence="1" id="KW-0206">Cytoskeleton</keyword>
<feature type="compositionally biased region" description="Low complexity" evidence="2">
    <location>
        <begin position="130"/>
        <end position="146"/>
    </location>
</feature>
<evidence type="ECO:0000313" key="5">
    <source>
        <dbReference type="EMBL" id="KFD62284.1"/>
    </source>
</evidence>
<dbReference type="PANTHER" id="PTHR22947:SF3">
    <property type="entry name" value="MSP DOMAIN-CONTAINING PROTEIN-RELATED"/>
    <property type="match status" value="1"/>
</dbReference>
<dbReference type="Proteomes" id="UP000030764">
    <property type="component" value="Unassembled WGS sequence"/>
</dbReference>
<dbReference type="Gene3D" id="2.60.40.10">
    <property type="entry name" value="Immunoglobulins"/>
    <property type="match status" value="1"/>
</dbReference>
<accession>A0A085MYI8</accession>
<dbReference type="InterPro" id="IPR013783">
    <property type="entry name" value="Ig-like_fold"/>
</dbReference>
<evidence type="ECO:0000256" key="1">
    <source>
        <dbReference type="RuleBase" id="RU003425"/>
    </source>
</evidence>
<gene>
    <name evidence="4" type="ORF">M513_10779</name>
    <name evidence="5" type="ORF">M514_10779</name>
</gene>
<proteinExistence type="predicted"/>
<dbReference type="InterPro" id="IPR008962">
    <property type="entry name" value="PapD-like_sf"/>
</dbReference>
<dbReference type="InterPro" id="IPR000535">
    <property type="entry name" value="MSP_dom"/>
</dbReference>
<feature type="compositionally biased region" description="Low complexity" evidence="2">
    <location>
        <begin position="191"/>
        <end position="229"/>
    </location>
</feature>
<dbReference type="EMBL" id="KL363296">
    <property type="protein sequence ID" value="KFD48367.1"/>
    <property type="molecule type" value="Genomic_DNA"/>
</dbReference>
<dbReference type="SUPFAM" id="SSF49354">
    <property type="entry name" value="PapD-like"/>
    <property type="match status" value="1"/>
</dbReference>
<keyword evidence="1" id="KW-0963">Cytoplasm</keyword>
<feature type="non-terminal residue" evidence="5">
    <location>
        <position position="251"/>
    </location>
</feature>
<protein>
    <recommendedName>
        <fullName evidence="1">Major sperm protein</fullName>
    </recommendedName>
</protein>
<dbReference type="Pfam" id="PF00635">
    <property type="entry name" value="Motile_Sperm"/>
    <property type="match status" value="1"/>
</dbReference>
<dbReference type="EMBL" id="KL367598">
    <property type="protein sequence ID" value="KFD62284.1"/>
    <property type="molecule type" value="Genomic_DNA"/>
</dbReference>
<reference evidence="5 6" key="1">
    <citation type="journal article" date="2014" name="Nat. Genet.">
        <title>Genome and transcriptome of the porcine whipworm Trichuris suis.</title>
        <authorList>
            <person name="Jex A.R."/>
            <person name="Nejsum P."/>
            <person name="Schwarz E.M."/>
            <person name="Hu L."/>
            <person name="Young N.D."/>
            <person name="Hall R.S."/>
            <person name="Korhonen P.K."/>
            <person name="Liao S."/>
            <person name="Thamsborg S."/>
            <person name="Xia J."/>
            <person name="Xu P."/>
            <person name="Wang S."/>
            <person name="Scheerlinck J.P."/>
            <person name="Hofmann A."/>
            <person name="Sternberg P.W."/>
            <person name="Wang J."/>
            <person name="Gasser R.B."/>
        </authorList>
    </citation>
    <scope>NUCLEOTIDE SEQUENCE [LARGE SCALE GENOMIC DNA]</scope>
    <source>
        <strain evidence="5">DCEP-RM93F</strain>
        <strain evidence="4">DCEP-RM93M</strain>
    </source>
</reference>
<feature type="compositionally biased region" description="Pro residues" evidence="2">
    <location>
        <begin position="147"/>
        <end position="190"/>
    </location>
</feature>
<evidence type="ECO:0000313" key="4">
    <source>
        <dbReference type="EMBL" id="KFD48367.1"/>
    </source>
</evidence>
<keyword evidence="6" id="KW-1185">Reference proteome</keyword>
<feature type="compositionally biased region" description="Pro residues" evidence="2">
    <location>
        <begin position="230"/>
        <end position="251"/>
    </location>
</feature>
<organism evidence="5">
    <name type="scientific">Trichuris suis</name>
    <name type="common">pig whipworm</name>
    <dbReference type="NCBI Taxonomy" id="68888"/>
    <lineage>
        <taxon>Eukaryota</taxon>
        <taxon>Metazoa</taxon>
        <taxon>Ecdysozoa</taxon>
        <taxon>Nematoda</taxon>
        <taxon>Enoplea</taxon>
        <taxon>Dorylaimia</taxon>
        <taxon>Trichinellida</taxon>
        <taxon>Trichuridae</taxon>
        <taxon>Trichuris</taxon>
    </lineage>
</organism>
<name>A0A085MYI8_9BILA</name>
<comment type="function">
    <text evidence="1">Central component in molecular interactions underlying sperm crawling. Forms an extensive filament system that extends from sperm villipoda, along the leading edge of the pseudopod.</text>
</comment>
<dbReference type="PROSITE" id="PS50202">
    <property type="entry name" value="MSP"/>
    <property type="match status" value="1"/>
</dbReference>
<dbReference type="Proteomes" id="UP000030758">
    <property type="component" value="Unassembled WGS sequence"/>
</dbReference>
<evidence type="ECO:0000259" key="3">
    <source>
        <dbReference type="PROSITE" id="PS50202"/>
    </source>
</evidence>
<dbReference type="AlphaFoldDB" id="A0A085MYI8"/>
<dbReference type="PANTHER" id="PTHR22947">
    <property type="entry name" value="MAJOR SPERM PROTEIN"/>
    <property type="match status" value="1"/>
</dbReference>
<feature type="region of interest" description="Disordered" evidence="2">
    <location>
        <begin position="128"/>
        <end position="251"/>
    </location>
</feature>
<evidence type="ECO:0000313" key="6">
    <source>
        <dbReference type="Proteomes" id="UP000030764"/>
    </source>
</evidence>
<feature type="domain" description="MSP" evidence="3">
    <location>
        <begin position="6"/>
        <end position="122"/>
    </location>
</feature>
<dbReference type="InterPro" id="IPR051774">
    <property type="entry name" value="Sperm-specific_class_P"/>
</dbReference>
<sequence>MGDEVHVKCEPDFLTFTGPYDKRQQSTVNVTNDGKKRVAIKIRTSDNGLFKVNMVYAFMDPGASKQLQVRCQPFQFDPNKQYNHRVAVVYTFADESAASPQEIWKTAKDIKEVMMKVVFKAEEAAPAPPEGAAAPAAPPAEGAAAPPAAPPAEGAPPAAPPAEGAPPAAPPAEGAPPAAPPAEGAPPAAPPAEGAPAAPPAEGAAPPAAPPAEGAAPPAAPPAEGAAPPAAQPPPEGGEAPKPPEQPPPAQ</sequence>
<evidence type="ECO:0000256" key="2">
    <source>
        <dbReference type="SAM" id="MobiDB-lite"/>
    </source>
</evidence>